<name>A0AAQ3JJY3_ANAHA</name>
<dbReference type="Proteomes" id="UP001243496">
    <property type="component" value="Chromosome"/>
</dbReference>
<gene>
    <name evidence="1" type="ORF">RBI15_05055</name>
</gene>
<dbReference type="AlphaFoldDB" id="A0AAQ3JJY3"/>
<evidence type="ECO:0000313" key="1">
    <source>
        <dbReference type="EMBL" id="WMD17466.1"/>
    </source>
</evidence>
<dbReference type="RefSeq" id="WP_306857974.1">
    <property type="nucleotide sequence ID" value="NZ_CP132968.1"/>
</dbReference>
<reference evidence="1" key="1">
    <citation type="submission" date="2023-08" db="EMBL/GenBank/DDBJ databases">
        <title>Complete Genome Sequences of butyrate producing Anaerostipes hadrus strains BA1 and GIF7 isolated from the terminal ileum of a healthy lean male.</title>
        <authorList>
            <person name="Low A."/>
            <person name="Sheludchenko M."/>
            <person name="Cheng H.E."/>
            <person name="Koh X.Q."/>
            <person name="Lee J."/>
        </authorList>
    </citation>
    <scope>NUCLEOTIDE SEQUENCE</scope>
    <source>
        <strain evidence="1">BA1</strain>
    </source>
</reference>
<protein>
    <submittedName>
        <fullName evidence="1">Uncharacterized protein</fullName>
    </submittedName>
</protein>
<evidence type="ECO:0000313" key="2">
    <source>
        <dbReference type="Proteomes" id="UP001243496"/>
    </source>
</evidence>
<accession>A0AAQ3JJY3</accession>
<proteinExistence type="predicted"/>
<sequence length="228" mass="26864">MRFEKYGYTVEVDIETKKFKILNQYGEHVSGRIIRNVINDEICEFLLFDFLSTHSVSKITEDRYYKRVALNEKNEYIQLQAVKRQHSYFIQEYDNELMYIRSVYAGGIGKCDINEKMKEMYNVQHGLRADVLKSPFGDCTNKGISSKADCLLIVYEKGPFILRDIRDCVTVEKLQTRYGDHVRCKPIYRGSEWYADGGNFLYTIDSRFKEITGIEYPVPIHDHRVELF</sequence>
<dbReference type="GeneID" id="92740749"/>
<organism evidence="1 2">
    <name type="scientific">Anaerostipes hadrus</name>
    <dbReference type="NCBI Taxonomy" id="649756"/>
    <lineage>
        <taxon>Bacteria</taxon>
        <taxon>Bacillati</taxon>
        <taxon>Bacillota</taxon>
        <taxon>Clostridia</taxon>
        <taxon>Lachnospirales</taxon>
        <taxon>Lachnospiraceae</taxon>
        <taxon>Anaerostipes</taxon>
    </lineage>
</organism>
<dbReference type="EMBL" id="CP132968">
    <property type="protein sequence ID" value="WMD17466.1"/>
    <property type="molecule type" value="Genomic_DNA"/>
</dbReference>